<sequence length="358" mass="39321">MAAEIADYLGVDLVVEVMTDDDIANVFSSLMWHLETPTLSTESAALHALACRAGGLSKVVLTGEGADEAFAGYQAFEQGRQLGRIWDSPPTIRALVRRVLRTRLASQCLTPGDSRLDRIRDAFGFIPAQAIEWEFYREVFGPILTGPAGVLLEADVPLTTVEFDRDLPARASRLNASLAVSYDVMLGNYLLGPHGDRVLAGASVEGRYPFLDREVVEFAALLGDQAKIGQGYNKVLLRLAAQHHVGPEVAWRAKKRFTMPFVNPFVSPNSPEIYRYLMAPQTIDDFGYFDAERVAAVLGQLGSPIPSGSRGRRHLARLRQGLLVTLVATTQLWHHTFFEDPGSFEVNQPELSMGGSHV</sequence>
<comment type="catalytic activity">
    <reaction evidence="4">
        <text>L-aspartate + L-glutamine + ATP + H2O = L-asparagine + L-glutamate + AMP + diphosphate + H(+)</text>
        <dbReference type="Rhea" id="RHEA:12228"/>
        <dbReference type="ChEBI" id="CHEBI:15377"/>
        <dbReference type="ChEBI" id="CHEBI:15378"/>
        <dbReference type="ChEBI" id="CHEBI:29985"/>
        <dbReference type="ChEBI" id="CHEBI:29991"/>
        <dbReference type="ChEBI" id="CHEBI:30616"/>
        <dbReference type="ChEBI" id="CHEBI:33019"/>
        <dbReference type="ChEBI" id="CHEBI:58048"/>
        <dbReference type="ChEBI" id="CHEBI:58359"/>
        <dbReference type="ChEBI" id="CHEBI:456215"/>
        <dbReference type="EC" id="6.3.5.4"/>
    </reaction>
</comment>
<dbReference type="Proteomes" id="UP000016536">
    <property type="component" value="Unassembled WGS sequence"/>
</dbReference>
<dbReference type="CDD" id="cd01991">
    <property type="entry name" value="Asn_synthase_B_C"/>
    <property type="match status" value="1"/>
</dbReference>
<dbReference type="SUPFAM" id="SSF52402">
    <property type="entry name" value="Adenine nucleotide alpha hydrolases-like"/>
    <property type="match status" value="1"/>
</dbReference>
<keyword evidence="7" id="KW-1185">Reference proteome</keyword>
<dbReference type="AlphaFoldDB" id="U1QR23"/>
<feature type="domain" description="Asparagine synthetase" evidence="5">
    <location>
        <begin position="2"/>
        <end position="334"/>
    </location>
</feature>
<accession>U1QR23</accession>
<dbReference type="InterPro" id="IPR051786">
    <property type="entry name" value="ASN_synthetase/amidase"/>
</dbReference>
<gene>
    <name evidence="6" type="ORF">HMPREF1979_01478</name>
</gene>
<keyword evidence="3" id="KW-0028">Amino-acid biosynthesis</keyword>
<proteinExistence type="predicted"/>
<dbReference type="HOGENOM" id="CLU_773002_0_0_11"/>
<dbReference type="InterPro" id="IPR001962">
    <property type="entry name" value="Asn_synthase"/>
</dbReference>
<dbReference type="GO" id="GO:0004066">
    <property type="term" value="F:asparagine synthase (glutamine-hydrolyzing) activity"/>
    <property type="evidence" value="ECO:0007669"/>
    <property type="project" value="UniProtKB-EC"/>
</dbReference>
<dbReference type="GO" id="GO:0006529">
    <property type="term" value="P:asparagine biosynthetic process"/>
    <property type="evidence" value="ECO:0007669"/>
    <property type="project" value="UniProtKB-KW"/>
</dbReference>
<evidence type="ECO:0000256" key="1">
    <source>
        <dbReference type="ARBA" id="ARBA00005187"/>
    </source>
</evidence>
<dbReference type="GO" id="GO:0005829">
    <property type="term" value="C:cytosol"/>
    <property type="evidence" value="ECO:0007669"/>
    <property type="project" value="TreeGrafter"/>
</dbReference>
<dbReference type="Pfam" id="PF00733">
    <property type="entry name" value="Asn_synthase"/>
    <property type="match status" value="1"/>
</dbReference>
<evidence type="ECO:0000313" key="6">
    <source>
        <dbReference type="EMBL" id="ERH24104.1"/>
    </source>
</evidence>
<dbReference type="EMBL" id="AWSE01000070">
    <property type="protein sequence ID" value="ERH24104.1"/>
    <property type="molecule type" value="Genomic_DNA"/>
</dbReference>
<evidence type="ECO:0000313" key="7">
    <source>
        <dbReference type="Proteomes" id="UP000016536"/>
    </source>
</evidence>
<dbReference type="EC" id="6.3.5.4" evidence="2"/>
<comment type="caution">
    <text evidence="6">The sequence shown here is derived from an EMBL/GenBank/DDBJ whole genome shotgun (WGS) entry which is preliminary data.</text>
</comment>
<reference evidence="6 7" key="1">
    <citation type="submission" date="2013-08" db="EMBL/GenBank/DDBJ databases">
        <authorList>
            <person name="Weinstock G."/>
            <person name="Sodergren E."/>
            <person name="Wylie T."/>
            <person name="Fulton L."/>
            <person name="Fulton R."/>
            <person name="Fronick C."/>
            <person name="O'Laughlin M."/>
            <person name="Godfrey J."/>
            <person name="Miner T."/>
            <person name="Herter B."/>
            <person name="Appelbaum E."/>
            <person name="Cordes M."/>
            <person name="Lek S."/>
            <person name="Wollam A."/>
            <person name="Pepin K.H."/>
            <person name="Palsikar V.B."/>
            <person name="Mitreva M."/>
            <person name="Wilson R.K."/>
        </authorList>
    </citation>
    <scope>NUCLEOTIDE SEQUENCE [LARGE SCALE GENOMIC DNA]</scope>
    <source>
        <strain evidence="6 7">F0542</strain>
    </source>
</reference>
<comment type="pathway">
    <text evidence="1">Amino-acid biosynthesis; L-asparagine biosynthesis; L-asparagine from L-aspartate (L-Gln route): step 1/1.</text>
</comment>
<name>U1QR23_9ACTO</name>
<dbReference type="PATRIC" id="fig|1321818.3.peg.1239"/>
<evidence type="ECO:0000259" key="5">
    <source>
        <dbReference type="Pfam" id="PF00733"/>
    </source>
</evidence>
<dbReference type="InterPro" id="IPR014729">
    <property type="entry name" value="Rossmann-like_a/b/a_fold"/>
</dbReference>
<evidence type="ECO:0000256" key="3">
    <source>
        <dbReference type="ARBA" id="ARBA00022888"/>
    </source>
</evidence>
<dbReference type="PANTHER" id="PTHR43284:SF1">
    <property type="entry name" value="ASPARAGINE SYNTHETASE"/>
    <property type="match status" value="1"/>
</dbReference>
<dbReference type="PANTHER" id="PTHR43284">
    <property type="entry name" value="ASPARAGINE SYNTHETASE (GLUTAMINE-HYDROLYZING)"/>
    <property type="match status" value="1"/>
</dbReference>
<organism evidence="6 7">
    <name type="scientific">Actinomyces johnsonii F0542</name>
    <dbReference type="NCBI Taxonomy" id="1321818"/>
    <lineage>
        <taxon>Bacteria</taxon>
        <taxon>Bacillati</taxon>
        <taxon>Actinomycetota</taxon>
        <taxon>Actinomycetes</taxon>
        <taxon>Actinomycetales</taxon>
        <taxon>Actinomycetaceae</taxon>
        <taxon>Actinomyces</taxon>
    </lineage>
</organism>
<keyword evidence="3" id="KW-0061">Asparagine biosynthesis</keyword>
<evidence type="ECO:0000256" key="2">
    <source>
        <dbReference type="ARBA" id="ARBA00012737"/>
    </source>
</evidence>
<evidence type="ECO:0000256" key="4">
    <source>
        <dbReference type="ARBA" id="ARBA00048741"/>
    </source>
</evidence>
<dbReference type="Gene3D" id="3.40.50.620">
    <property type="entry name" value="HUPs"/>
    <property type="match status" value="2"/>
</dbReference>
<protein>
    <recommendedName>
        <fullName evidence="2">asparagine synthase (glutamine-hydrolyzing)</fullName>
        <ecNumber evidence="2">6.3.5.4</ecNumber>
    </recommendedName>
</protein>